<dbReference type="InterPro" id="IPR012337">
    <property type="entry name" value="RNaseH-like_sf"/>
</dbReference>
<accession>A0A8H3QVL6</accession>
<organism evidence="2 3">
    <name type="scientific">Rhizophagus clarus</name>
    <dbReference type="NCBI Taxonomy" id="94130"/>
    <lineage>
        <taxon>Eukaryota</taxon>
        <taxon>Fungi</taxon>
        <taxon>Fungi incertae sedis</taxon>
        <taxon>Mucoromycota</taxon>
        <taxon>Glomeromycotina</taxon>
        <taxon>Glomeromycetes</taxon>
        <taxon>Glomerales</taxon>
        <taxon>Glomeraceae</taxon>
        <taxon>Rhizophagus</taxon>
    </lineage>
</organism>
<evidence type="ECO:0000313" key="3">
    <source>
        <dbReference type="Proteomes" id="UP000615446"/>
    </source>
</evidence>
<reference evidence="2" key="1">
    <citation type="submission" date="2019-10" db="EMBL/GenBank/DDBJ databases">
        <title>Conservation and host-specific expression of non-tandemly repeated heterogenous ribosome RNA gene in arbuscular mycorrhizal fungi.</title>
        <authorList>
            <person name="Maeda T."/>
            <person name="Kobayashi Y."/>
            <person name="Nakagawa T."/>
            <person name="Ezawa T."/>
            <person name="Yamaguchi K."/>
            <person name="Bino T."/>
            <person name="Nishimoto Y."/>
            <person name="Shigenobu S."/>
            <person name="Kawaguchi M."/>
        </authorList>
    </citation>
    <scope>NUCLEOTIDE SEQUENCE</scope>
    <source>
        <strain evidence="2">HR1</strain>
    </source>
</reference>
<evidence type="ECO:0000259" key="1">
    <source>
        <dbReference type="Pfam" id="PF05699"/>
    </source>
</evidence>
<feature type="domain" description="HAT C-terminal dimerisation" evidence="1">
    <location>
        <begin position="90"/>
        <end position="138"/>
    </location>
</feature>
<comment type="caution">
    <text evidence="2">The sequence shown here is derived from an EMBL/GenBank/DDBJ whole genome shotgun (WGS) entry which is preliminary data.</text>
</comment>
<gene>
    <name evidence="2" type="ORF">RCL2_002059300</name>
</gene>
<evidence type="ECO:0000313" key="2">
    <source>
        <dbReference type="EMBL" id="GES93843.1"/>
    </source>
</evidence>
<dbReference type="AlphaFoldDB" id="A0A8H3QVL6"/>
<name>A0A8H3QVL6_9GLOM</name>
<dbReference type="OrthoDB" id="2413144at2759"/>
<dbReference type="Pfam" id="PF05699">
    <property type="entry name" value="Dimer_Tnp_hAT"/>
    <property type="match status" value="1"/>
</dbReference>
<proteinExistence type="predicted"/>
<dbReference type="GO" id="GO:0046983">
    <property type="term" value="F:protein dimerization activity"/>
    <property type="evidence" value="ECO:0007669"/>
    <property type="project" value="InterPro"/>
</dbReference>
<dbReference type="SUPFAM" id="SSF53098">
    <property type="entry name" value="Ribonuclease H-like"/>
    <property type="match status" value="1"/>
</dbReference>
<protein>
    <submittedName>
        <fullName evidence="2">Zinc finger BED domain-containing protein 1-like</fullName>
    </submittedName>
</protein>
<dbReference type="InterPro" id="IPR008906">
    <property type="entry name" value="HATC_C_dom"/>
</dbReference>
<sequence>MTVLKGSERLTNDEIVSMVKSKNKKPETDPNEGSLKVISTKEALGHLDDFVLFFEYSSNISINPDELNILKELRCQVLTLHINNAKRGREISHYIKSQVIRIKDDPLMWWSNHRDSFPTLVQLARKYLSILIISVLSE</sequence>
<dbReference type="Proteomes" id="UP000615446">
    <property type="component" value="Unassembled WGS sequence"/>
</dbReference>
<dbReference type="EMBL" id="BLAL01000229">
    <property type="protein sequence ID" value="GES93843.1"/>
    <property type="molecule type" value="Genomic_DNA"/>
</dbReference>